<dbReference type="VEuPathDB" id="FungiDB:BO97DRAFT_225300"/>
<keyword evidence="2" id="KW-1133">Transmembrane helix</keyword>
<protein>
    <submittedName>
        <fullName evidence="3">Uncharacterized protein</fullName>
    </submittedName>
</protein>
<proteinExistence type="predicted"/>
<dbReference type="RefSeq" id="XP_025547311.1">
    <property type="nucleotide sequence ID" value="XM_025690680.1"/>
</dbReference>
<reference evidence="3 4" key="1">
    <citation type="submission" date="2018-02" db="EMBL/GenBank/DDBJ databases">
        <title>The genomes of Aspergillus section Nigri reveals drivers in fungal speciation.</title>
        <authorList>
            <consortium name="DOE Joint Genome Institute"/>
            <person name="Vesth T.C."/>
            <person name="Nybo J."/>
            <person name="Theobald S."/>
            <person name="Brandl J."/>
            <person name="Frisvad J.C."/>
            <person name="Nielsen K.F."/>
            <person name="Lyhne E.K."/>
            <person name="Kogle M.E."/>
            <person name="Kuo A."/>
            <person name="Riley R."/>
            <person name="Clum A."/>
            <person name="Nolan M."/>
            <person name="Lipzen A."/>
            <person name="Salamov A."/>
            <person name="Henrissat B."/>
            <person name="Wiebenga A."/>
            <person name="De vries R.P."/>
            <person name="Grigoriev I.V."/>
            <person name="Mortensen U.H."/>
            <person name="Andersen M.R."/>
            <person name="Baker S.E."/>
        </authorList>
    </citation>
    <scope>NUCLEOTIDE SEQUENCE [LARGE SCALE GENOMIC DNA]</scope>
    <source>
        <strain evidence="3 4">CBS 101889</strain>
    </source>
</reference>
<evidence type="ECO:0000313" key="3">
    <source>
        <dbReference type="EMBL" id="RAL08157.1"/>
    </source>
</evidence>
<gene>
    <name evidence="3" type="ORF">BO97DRAFT_225300</name>
</gene>
<dbReference type="Proteomes" id="UP000248961">
    <property type="component" value="Unassembled WGS sequence"/>
</dbReference>
<dbReference type="AlphaFoldDB" id="A0A395HK17"/>
<keyword evidence="2" id="KW-0472">Membrane</keyword>
<keyword evidence="4" id="KW-1185">Reference proteome</keyword>
<feature type="region of interest" description="Disordered" evidence="1">
    <location>
        <begin position="1"/>
        <end position="29"/>
    </location>
</feature>
<name>A0A395HK17_ASPHC</name>
<accession>A0A395HK17</accession>
<evidence type="ECO:0000256" key="2">
    <source>
        <dbReference type="SAM" id="Phobius"/>
    </source>
</evidence>
<sequence length="173" mass="19234">MHEPPIHPDMPGCLSTPVGRGGRTGSGRPSAAFSMDLSILSSLRKASRVLKTMGGGWVYTFLSLSLPSLTFFLFSIFMFRVLRSRLRNAGVTRPILLQLVRVSIRSFCLLPATMMDKLCRGNWDSPPSYSLESASFSNSQRSRALLVNQFGQNHPRIRDTLSGYVSSKDERGY</sequence>
<keyword evidence="2" id="KW-0812">Transmembrane</keyword>
<feature type="transmembrane region" description="Helical" evidence="2">
    <location>
        <begin position="57"/>
        <end position="79"/>
    </location>
</feature>
<organism evidence="3 4">
    <name type="scientific">Aspergillus homomorphus (strain CBS 101889)</name>
    <dbReference type="NCBI Taxonomy" id="1450537"/>
    <lineage>
        <taxon>Eukaryota</taxon>
        <taxon>Fungi</taxon>
        <taxon>Dikarya</taxon>
        <taxon>Ascomycota</taxon>
        <taxon>Pezizomycotina</taxon>
        <taxon>Eurotiomycetes</taxon>
        <taxon>Eurotiomycetidae</taxon>
        <taxon>Eurotiales</taxon>
        <taxon>Aspergillaceae</taxon>
        <taxon>Aspergillus</taxon>
        <taxon>Aspergillus subgen. Circumdati</taxon>
    </lineage>
</organism>
<evidence type="ECO:0000313" key="4">
    <source>
        <dbReference type="Proteomes" id="UP000248961"/>
    </source>
</evidence>
<dbReference type="EMBL" id="KZ824318">
    <property type="protein sequence ID" value="RAL08157.1"/>
    <property type="molecule type" value="Genomic_DNA"/>
</dbReference>
<evidence type="ECO:0000256" key="1">
    <source>
        <dbReference type="SAM" id="MobiDB-lite"/>
    </source>
</evidence>
<dbReference type="GeneID" id="37194969"/>